<dbReference type="VEuPathDB" id="VectorBase:AFUN2_003291"/>
<dbReference type="VEuPathDB" id="VectorBase:AFUN004972"/>
<dbReference type="AlphaFoldDB" id="A0A182RFJ0"/>
<evidence type="ECO:0000313" key="1">
    <source>
        <dbReference type="EnsemblMetazoa" id="AFUN004972-PA"/>
    </source>
</evidence>
<dbReference type="EnsemblMetazoa" id="AFUN004972-RA">
    <property type="protein sequence ID" value="AFUN004972-PA"/>
    <property type="gene ID" value="AFUN004972"/>
</dbReference>
<accession>A0A182RFJ0</accession>
<name>A0A182RFJ0_ANOFN</name>
<proteinExistence type="predicted"/>
<reference evidence="1" key="1">
    <citation type="submission" date="2020-05" db="UniProtKB">
        <authorList>
            <consortium name="EnsemblMetazoa"/>
        </authorList>
    </citation>
    <scope>IDENTIFICATION</scope>
    <source>
        <strain evidence="1">FUMOZ</strain>
    </source>
</reference>
<protein>
    <submittedName>
        <fullName evidence="1">Uncharacterized protein</fullName>
    </submittedName>
</protein>
<organism evidence="1">
    <name type="scientific">Anopheles funestus</name>
    <name type="common">African malaria mosquito</name>
    <dbReference type="NCBI Taxonomy" id="62324"/>
    <lineage>
        <taxon>Eukaryota</taxon>
        <taxon>Metazoa</taxon>
        <taxon>Ecdysozoa</taxon>
        <taxon>Arthropoda</taxon>
        <taxon>Hexapoda</taxon>
        <taxon>Insecta</taxon>
        <taxon>Pterygota</taxon>
        <taxon>Neoptera</taxon>
        <taxon>Endopterygota</taxon>
        <taxon>Diptera</taxon>
        <taxon>Nematocera</taxon>
        <taxon>Culicoidea</taxon>
        <taxon>Culicidae</taxon>
        <taxon>Anophelinae</taxon>
        <taxon>Anopheles</taxon>
    </lineage>
</organism>
<sequence length="288" mass="29272">MQTHAAARFSSQPECVRKMVRSSRVIVLITTLFVVVLTIEKAASNEEWEASVGLLPNDLMSEDLGGDTTDKAIITPKQVIENQVSKTWQSIVKQMVDSTSTGMKQKRTVPAQGGIFLFLQLLAMYRSLLSPTNMLNAVPTSKLMPGNDNPLNALGPSHPNLVPTGGLVPDLNNPASATSYLHPGGTGVPVVNSLPDASHATGMVAPYSGGNALTGGGMVPTGAIGAVPMAGGAGPMAAVPGAMSAAAGPMSHLPVPMPGGASPMAAVPGAMSAVPVPLPAGNPMTGLI</sequence>